<dbReference type="GO" id="GO:0005524">
    <property type="term" value="F:ATP binding"/>
    <property type="evidence" value="ECO:0007669"/>
    <property type="project" value="UniProtKB-UniRule"/>
</dbReference>
<dbReference type="InterPro" id="IPR008271">
    <property type="entry name" value="Ser/Thr_kinase_AS"/>
</dbReference>
<organism evidence="11 12">
    <name type="scientific">Paenibacillus agri</name>
    <dbReference type="NCBI Taxonomy" id="2744309"/>
    <lineage>
        <taxon>Bacteria</taxon>
        <taxon>Bacillati</taxon>
        <taxon>Bacillota</taxon>
        <taxon>Bacilli</taxon>
        <taxon>Bacillales</taxon>
        <taxon>Paenibacillaceae</taxon>
        <taxon>Paenibacillus</taxon>
    </lineage>
</organism>
<name>A0A850ESP0_9BACL</name>
<evidence type="ECO:0000256" key="5">
    <source>
        <dbReference type="ARBA" id="ARBA00022777"/>
    </source>
</evidence>
<dbReference type="Gene3D" id="3.30.200.20">
    <property type="entry name" value="Phosphorylase Kinase, domain 1"/>
    <property type="match status" value="1"/>
</dbReference>
<dbReference type="PANTHER" id="PTHR24363">
    <property type="entry name" value="SERINE/THREONINE PROTEIN KINASE"/>
    <property type="match status" value="1"/>
</dbReference>
<comment type="catalytic activity">
    <reaction evidence="7">
        <text>L-threonyl-[protein] + ATP = O-phospho-L-threonyl-[protein] + ADP + H(+)</text>
        <dbReference type="Rhea" id="RHEA:46608"/>
        <dbReference type="Rhea" id="RHEA-COMP:11060"/>
        <dbReference type="Rhea" id="RHEA-COMP:11605"/>
        <dbReference type="ChEBI" id="CHEBI:15378"/>
        <dbReference type="ChEBI" id="CHEBI:30013"/>
        <dbReference type="ChEBI" id="CHEBI:30616"/>
        <dbReference type="ChEBI" id="CHEBI:61977"/>
        <dbReference type="ChEBI" id="CHEBI:456216"/>
        <dbReference type="EC" id="2.7.11.1"/>
    </reaction>
</comment>
<dbReference type="EMBL" id="JABWCS010000216">
    <property type="protein sequence ID" value="NUU62810.1"/>
    <property type="molecule type" value="Genomic_DNA"/>
</dbReference>
<reference evidence="11" key="1">
    <citation type="submission" date="2020-06" db="EMBL/GenBank/DDBJ databases">
        <title>Paenibacillus sp. nov., isolated from soil.</title>
        <authorList>
            <person name="Seo Y.L."/>
        </authorList>
    </citation>
    <scope>NUCLEOTIDE SEQUENCE [LARGE SCALE GENOMIC DNA]</scope>
    <source>
        <strain evidence="11">JW14</strain>
    </source>
</reference>
<gene>
    <name evidence="11" type="ORF">HPT30_20905</name>
</gene>
<accession>A0A850ESP0</accession>
<dbReference type="SUPFAM" id="SSF56112">
    <property type="entry name" value="Protein kinase-like (PK-like)"/>
    <property type="match status" value="1"/>
</dbReference>
<dbReference type="Pfam" id="PF00069">
    <property type="entry name" value="Pkinase"/>
    <property type="match status" value="1"/>
</dbReference>
<evidence type="ECO:0000256" key="2">
    <source>
        <dbReference type="ARBA" id="ARBA00022527"/>
    </source>
</evidence>
<sequence>MLYPSKLAVGRLIEERYRVAELIGSGGMSHVYLAEDLRLPGKWWAVKESVSPGITEYASGDIVAEAELLISLNHPRLPRVTDFYPPDQDGYSYLVMDYIDGVTLSRYLELHPGPLPWDRVIQYAVQLLEVLKYLHNLSTPIIYRDLKPSNIMLTGQHELVLIDFGIARNYGRSGDGDTSKLGTVGFAAPEQYAGQSQPVSDLYGLGALLLHLVTGGKYCSWGSGMESRLQGVVPPQFIPVLRRLLRQRPEERYPSAAAVLEALASLDLSGRSRVEETPSHLTSRVTEAVVVSLAGTASGLGTTHTSLVVAARLSRYGLTAWVDGSPDGGVFHNLYAMVQGQDLVPTGMYDVASFAWNNVHYWTCPDKGSGRLPEGDYSFIVLDLGTASEEGALEEFDQSDVRLLIASGADWRLGEVLHWLRRRRLEPQQGWKVGLPLAGDNAAVLLQKALGTAEVYALPLQHDPFHSKGKLGDVLEVMLKEAIAMRKRQRRSALFRGKRQ</sequence>
<dbReference type="PROSITE" id="PS00108">
    <property type="entry name" value="PROTEIN_KINASE_ST"/>
    <property type="match status" value="1"/>
</dbReference>
<evidence type="ECO:0000256" key="6">
    <source>
        <dbReference type="ARBA" id="ARBA00022840"/>
    </source>
</evidence>
<dbReference type="EC" id="2.7.11.1" evidence="1"/>
<dbReference type="CDD" id="cd14014">
    <property type="entry name" value="STKc_PknB_like"/>
    <property type="match status" value="1"/>
</dbReference>
<evidence type="ECO:0000256" key="7">
    <source>
        <dbReference type="ARBA" id="ARBA00047899"/>
    </source>
</evidence>
<dbReference type="InterPro" id="IPR000719">
    <property type="entry name" value="Prot_kinase_dom"/>
</dbReference>
<dbReference type="SMART" id="SM00220">
    <property type="entry name" value="S_TKc"/>
    <property type="match status" value="1"/>
</dbReference>
<comment type="catalytic activity">
    <reaction evidence="8">
        <text>L-seryl-[protein] + ATP = O-phospho-L-seryl-[protein] + ADP + H(+)</text>
        <dbReference type="Rhea" id="RHEA:17989"/>
        <dbReference type="Rhea" id="RHEA-COMP:9863"/>
        <dbReference type="Rhea" id="RHEA-COMP:11604"/>
        <dbReference type="ChEBI" id="CHEBI:15378"/>
        <dbReference type="ChEBI" id="CHEBI:29999"/>
        <dbReference type="ChEBI" id="CHEBI:30616"/>
        <dbReference type="ChEBI" id="CHEBI:83421"/>
        <dbReference type="ChEBI" id="CHEBI:456216"/>
        <dbReference type="EC" id="2.7.11.1"/>
    </reaction>
</comment>
<keyword evidence="3" id="KW-0808">Transferase</keyword>
<keyword evidence="2 11" id="KW-0723">Serine/threonine-protein kinase</keyword>
<dbReference type="AlphaFoldDB" id="A0A850ESP0"/>
<dbReference type="GO" id="GO:0004674">
    <property type="term" value="F:protein serine/threonine kinase activity"/>
    <property type="evidence" value="ECO:0007669"/>
    <property type="project" value="UniProtKB-KW"/>
</dbReference>
<evidence type="ECO:0000256" key="4">
    <source>
        <dbReference type="ARBA" id="ARBA00022741"/>
    </source>
</evidence>
<keyword evidence="12" id="KW-1185">Reference proteome</keyword>
<evidence type="ECO:0000256" key="8">
    <source>
        <dbReference type="ARBA" id="ARBA00048679"/>
    </source>
</evidence>
<feature type="domain" description="Protein kinase" evidence="10">
    <location>
        <begin position="17"/>
        <end position="264"/>
    </location>
</feature>
<dbReference type="InterPro" id="IPR011009">
    <property type="entry name" value="Kinase-like_dom_sf"/>
</dbReference>
<keyword evidence="5 11" id="KW-0418">Kinase</keyword>
<keyword evidence="4 9" id="KW-0547">Nucleotide-binding</keyword>
<dbReference type="PROSITE" id="PS50011">
    <property type="entry name" value="PROTEIN_KINASE_DOM"/>
    <property type="match status" value="1"/>
</dbReference>
<evidence type="ECO:0000259" key="10">
    <source>
        <dbReference type="PROSITE" id="PS50011"/>
    </source>
</evidence>
<dbReference type="PROSITE" id="PS00107">
    <property type="entry name" value="PROTEIN_KINASE_ATP"/>
    <property type="match status" value="1"/>
</dbReference>
<dbReference type="Gene3D" id="1.10.510.10">
    <property type="entry name" value="Transferase(Phosphotransferase) domain 1"/>
    <property type="match status" value="1"/>
</dbReference>
<feature type="binding site" evidence="9">
    <location>
        <position position="47"/>
    </location>
    <ligand>
        <name>ATP</name>
        <dbReference type="ChEBI" id="CHEBI:30616"/>
    </ligand>
</feature>
<comment type="caution">
    <text evidence="11">The sequence shown here is derived from an EMBL/GenBank/DDBJ whole genome shotgun (WGS) entry which is preliminary data.</text>
</comment>
<protein>
    <recommendedName>
        <fullName evidence="1">non-specific serine/threonine protein kinase</fullName>
        <ecNumber evidence="1">2.7.11.1</ecNumber>
    </recommendedName>
</protein>
<evidence type="ECO:0000313" key="11">
    <source>
        <dbReference type="EMBL" id="NUU62810.1"/>
    </source>
</evidence>
<evidence type="ECO:0000256" key="1">
    <source>
        <dbReference type="ARBA" id="ARBA00012513"/>
    </source>
</evidence>
<evidence type="ECO:0000256" key="9">
    <source>
        <dbReference type="PROSITE-ProRule" id="PRU10141"/>
    </source>
</evidence>
<dbReference type="RefSeq" id="WP_175373258.1">
    <property type="nucleotide sequence ID" value="NZ_JABWCS010000216.1"/>
</dbReference>
<keyword evidence="6 9" id="KW-0067">ATP-binding</keyword>
<dbReference type="PANTHER" id="PTHR24363:SF0">
    <property type="entry name" value="SERINE_THREONINE KINASE LIKE DOMAIN CONTAINING 1"/>
    <property type="match status" value="1"/>
</dbReference>
<dbReference type="InterPro" id="IPR017441">
    <property type="entry name" value="Protein_kinase_ATP_BS"/>
</dbReference>
<evidence type="ECO:0000313" key="12">
    <source>
        <dbReference type="Proteomes" id="UP000564806"/>
    </source>
</evidence>
<dbReference type="Proteomes" id="UP000564806">
    <property type="component" value="Unassembled WGS sequence"/>
</dbReference>
<proteinExistence type="predicted"/>
<evidence type="ECO:0000256" key="3">
    <source>
        <dbReference type="ARBA" id="ARBA00022679"/>
    </source>
</evidence>